<dbReference type="GeneID" id="86833391"/>
<accession>A0A8I0PDE6</accession>
<gene>
    <name evidence="3" type="ORF">H4687_008989</name>
</gene>
<feature type="domain" description="Transposase InsH N-terminal" evidence="1">
    <location>
        <begin position="28"/>
        <end position="118"/>
    </location>
</feature>
<feature type="domain" description="Transposase DDE" evidence="2">
    <location>
        <begin position="434"/>
        <end position="554"/>
    </location>
</feature>
<dbReference type="PANTHER" id="PTHR35604:SF2">
    <property type="entry name" value="TRANSPOSASE INSH FOR INSERTION SEQUENCE ELEMENT IS5A-RELATED"/>
    <property type="match status" value="1"/>
</dbReference>
<dbReference type="EMBL" id="JADBGF010000001">
    <property type="protein sequence ID" value="MBE1602860.1"/>
    <property type="molecule type" value="Genomic_DNA"/>
</dbReference>
<dbReference type="InterPro" id="IPR008490">
    <property type="entry name" value="Transposase_InsH_N"/>
</dbReference>
<dbReference type="Pfam" id="PF13751">
    <property type="entry name" value="DDE_Tnp_1_6"/>
    <property type="match status" value="1"/>
</dbReference>
<dbReference type="Proteomes" id="UP000629287">
    <property type="component" value="Unassembled WGS sequence"/>
</dbReference>
<protein>
    <submittedName>
        <fullName evidence="3">Transposase</fullName>
    </submittedName>
</protein>
<dbReference type="NCBIfam" id="NF033551">
    <property type="entry name" value="transpos_IS1182"/>
    <property type="match status" value="1"/>
</dbReference>
<organism evidence="3 4">
    <name type="scientific">Streptomyces stelliscabiei</name>
    <dbReference type="NCBI Taxonomy" id="146820"/>
    <lineage>
        <taxon>Bacteria</taxon>
        <taxon>Bacillati</taxon>
        <taxon>Actinomycetota</taxon>
        <taxon>Actinomycetes</taxon>
        <taxon>Kitasatosporales</taxon>
        <taxon>Streptomycetaceae</taxon>
        <taxon>Streptomyces</taxon>
    </lineage>
</organism>
<name>A0A8I0PDE6_9ACTN</name>
<dbReference type="Pfam" id="PF05598">
    <property type="entry name" value="DUF772"/>
    <property type="match status" value="1"/>
</dbReference>
<dbReference type="InterPro" id="IPR025668">
    <property type="entry name" value="Tnp_DDE_dom"/>
</dbReference>
<keyword evidence="4" id="KW-1185">Reference proteome</keyword>
<evidence type="ECO:0000259" key="2">
    <source>
        <dbReference type="Pfam" id="PF13751"/>
    </source>
</evidence>
<sequence length="580" mass="63818">MEAVRMSMRPVGLPEISEQTVVVARAAFPKGSLAIRARDRLAEVFVDEPFTEAFGVRGAPGLSPGVLSLVMVLQFAEGLTDRQAAAMAVRAIDWKYALGAELTDTGFDASVLCRFRARLADNGMERAVFDRLLEHCKDAGLVAAGGKQRTHSTHVISAVRDLNRLELAGESVRAALEALAVAAPAWLAGHINVTEFAERYGPRVDGWRMPPSQTKRDRLAQVFGQDAIALCRAAWADDAPAWIREIEAVGLLRQVLVQTYIVRTDSRGRQVIKKREADDGVPPGQLRLASPYDSDARWAAKGDDLFWMGYKIHLTETCTTLPDADADADADVGTGVGTGVMPNLITDVHTTDATVPYVKATALIQRKLAEHGVQPGEHYLGSGYPSADLITKALKQGIRMVTPVLQDHSDQAKAAEGFDKNAFTINWKTRQVRCLAGRTSSHWNPVKQHGKDAIVITFSVLTCRNCPLQKQCTTSKTGRRMLTLRPEELHENLARARAEQKTDTWKNKYALRAGVEGTINQALNTGIRRARYRGLPKVRLQHAFSATALNVIRLDAHWTTGPLNRPRTSRLERLSYRLSA</sequence>
<dbReference type="PANTHER" id="PTHR35604">
    <property type="entry name" value="TRANSPOSASE INSH FOR INSERTION SEQUENCE ELEMENT IS5A-RELATED"/>
    <property type="match status" value="1"/>
</dbReference>
<comment type="caution">
    <text evidence="3">The sequence shown here is derived from an EMBL/GenBank/DDBJ whole genome shotgun (WGS) entry which is preliminary data.</text>
</comment>
<evidence type="ECO:0000313" key="3">
    <source>
        <dbReference type="EMBL" id="MBE1602860.1"/>
    </source>
</evidence>
<dbReference type="AlphaFoldDB" id="A0A8I0PDE6"/>
<proteinExistence type="predicted"/>
<dbReference type="InterPro" id="IPR047629">
    <property type="entry name" value="IS1182_transpos"/>
</dbReference>
<dbReference type="RefSeq" id="WP_234317453.1">
    <property type="nucleotide sequence ID" value="NZ_JADBGF010000001.1"/>
</dbReference>
<reference evidence="3 4" key="1">
    <citation type="submission" date="2020-10" db="EMBL/GenBank/DDBJ databases">
        <title>Sequencing the genomes of 1000 actinobacteria strains.</title>
        <authorList>
            <person name="Klenk H.-P."/>
        </authorList>
    </citation>
    <scope>NUCLEOTIDE SEQUENCE [LARGE SCALE GENOMIC DNA]</scope>
    <source>
        <strain evidence="3 4">DSM 41803</strain>
    </source>
</reference>
<evidence type="ECO:0000259" key="1">
    <source>
        <dbReference type="Pfam" id="PF05598"/>
    </source>
</evidence>
<evidence type="ECO:0000313" key="4">
    <source>
        <dbReference type="Proteomes" id="UP000629287"/>
    </source>
</evidence>